<dbReference type="Gene3D" id="3.40.50.150">
    <property type="entry name" value="Vaccinia Virus protein VP39"/>
    <property type="match status" value="1"/>
</dbReference>
<reference evidence="3" key="1">
    <citation type="submission" date="2017-08" db="EMBL/GenBank/DDBJ databases">
        <title>A dynamic microbial community with high functional redundancy inhabits the cold, oxic subseafloor aquifer.</title>
        <authorList>
            <person name="Tully B.J."/>
            <person name="Wheat C.G."/>
            <person name="Glazer B.T."/>
            <person name="Huber J.A."/>
        </authorList>
    </citation>
    <scope>NUCLEOTIDE SEQUENCE [LARGE SCALE GENOMIC DNA]</scope>
</reference>
<dbReference type="PANTHER" id="PTHR36973">
    <property type="entry name" value="SLL1456 PROTEIN-RELATED"/>
    <property type="match status" value="1"/>
</dbReference>
<accession>A0A2A4YDW8</accession>
<name>A0A2A4YDW8_UNCAE</name>
<protein>
    <recommendedName>
        <fullName evidence="1">Methyltransferase FkbM domain-containing protein</fullName>
    </recommendedName>
</protein>
<evidence type="ECO:0000313" key="2">
    <source>
        <dbReference type="EMBL" id="PCI93026.1"/>
    </source>
</evidence>
<feature type="domain" description="Methyltransferase FkbM" evidence="1">
    <location>
        <begin position="59"/>
        <end position="229"/>
    </location>
</feature>
<dbReference type="AlphaFoldDB" id="A0A2A4YDW8"/>
<gene>
    <name evidence="2" type="ORF">COB11_06045</name>
</gene>
<dbReference type="GO" id="GO:0008171">
    <property type="term" value="F:O-methyltransferase activity"/>
    <property type="evidence" value="ECO:0007669"/>
    <property type="project" value="TreeGrafter"/>
</dbReference>
<organism evidence="2 3">
    <name type="scientific">Aerophobetes bacterium</name>
    <dbReference type="NCBI Taxonomy" id="2030807"/>
    <lineage>
        <taxon>Bacteria</taxon>
        <taxon>Candidatus Aerophobota</taxon>
    </lineage>
</organism>
<dbReference type="InterPro" id="IPR029063">
    <property type="entry name" value="SAM-dependent_MTases_sf"/>
</dbReference>
<dbReference type="SUPFAM" id="SSF53335">
    <property type="entry name" value="S-adenosyl-L-methionine-dependent methyltransferases"/>
    <property type="match status" value="1"/>
</dbReference>
<dbReference type="EMBL" id="NVUU01000075">
    <property type="protein sequence ID" value="PCI93026.1"/>
    <property type="molecule type" value="Genomic_DNA"/>
</dbReference>
<sequence length="253" mass="28968">MSKILSLLLFFLIVTLQAFPHYERTYQGREEYRIGGSSMNKRLEIINSFLPDCPNVFEAGAYNGEDSVKLSKMWPDGQIISFEPNPKAFQLYKKKAQNYSNMFGYNLALNTYNGTATFFLCWGTGGKDPVFEGASSLLVPSDAMKENYMGPEIQIPCVIFDDWCQKNQIEKIDFMWLDLEGFELQFLKSSPKILKTVKVIYTETNLFEFRKGTTMYPGILKYLTSLGFTMVAHWYNDGLQGDAVFVRNELLGL</sequence>
<dbReference type="InterPro" id="IPR053188">
    <property type="entry name" value="FkbM_Methyltransferase"/>
</dbReference>
<dbReference type="NCBIfam" id="TIGR01444">
    <property type="entry name" value="fkbM_fam"/>
    <property type="match status" value="1"/>
</dbReference>
<proteinExistence type="predicted"/>
<comment type="caution">
    <text evidence="2">The sequence shown here is derived from an EMBL/GenBank/DDBJ whole genome shotgun (WGS) entry which is preliminary data.</text>
</comment>
<dbReference type="Pfam" id="PF05050">
    <property type="entry name" value="Methyltransf_21"/>
    <property type="match status" value="1"/>
</dbReference>
<evidence type="ECO:0000313" key="3">
    <source>
        <dbReference type="Proteomes" id="UP000217838"/>
    </source>
</evidence>
<dbReference type="InterPro" id="IPR006342">
    <property type="entry name" value="FkbM_mtfrase"/>
</dbReference>
<dbReference type="PANTHER" id="PTHR36973:SF4">
    <property type="entry name" value="NODULATION PROTEIN"/>
    <property type="match status" value="1"/>
</dbReference>
<evidence type="ECO:0000259" key="1">
    <source>
        <dbReference type="Pfam" id="PF05050"/>
    </source>
</evidence>
<dbReference type="Proteomes" id="UP000217838">
    <property type="component" value="Unassembled WGS sequence"/>
</dbReference>